<name>A0ABU9JB19_AEREN</name>
<evidence type="ECO:0008006" key="3">
    <source>
        <dbReference type="Google" id="ProtNLM"/>
    </source>
</evidence>
<dbReference type="GeneID" id="60843514"/>
<keyword evidence="2" id="KW-1185">Reference proteome</keyword>
<dbReference type="RefSeq" id="WP_150388945.1">
    <property type="nucleotide sequence ID" value="NZ_JAVTII010000003.1"/>
</dbReference>
<accession>A0ABU9JB19</accession>
<protein>
    <recommendedName>
        <fullName evidence="3">DNA phosphorothioation-associated protein 4</fullName>
    </recommendedName>
</protein>
<reference evidence="1 2" key="1">
    <citation type="submission" date="2024-01" db="EMBL/GenBank/DDBJ databases">
        <title>Horizontal gene transfer in Aeromonas trota.</title>
        <authorList>
            <person name="Otero Olarra J.E."/>
            <person name="Perez Valdespino A."/>
        </authorList>
    </citation>
    <scope>NUCLEOTIDE SEQUENCE [LARGE SCALE GENOMIC DNA]</scope>
    <source>
        <strain evidence="1 2">9.1</strain>
    </source>
</reference>
<evidence type="ECO:0000313" key="2">
    <source>
        <dbReference type="Proteomes" id="UP001491613"/>
    </source>
</evidence>
<evidence type="ECO:0000313" key="1">
    <source>
        <dbReference type="EMBL" id="MEL3919787.1"/>
    </source>
</evidence>
<dbReference type="EMBL" id="JAZDDP010000003">
    <property type="protein sequence ID" value="MEL3919787.1"/>
    <property type="molecule type" value="Genomic_DNA"/>
</dbReference>
<sequence>MATIYIDKKYSNLCAQLVDDKVAQTGEKIFNTYMDLSIFSAMIAMEKGRIPVENNGTEIPDRVFYNNQKEGLVYLIALLETKDPYVLKDDKQCWRIFQEYVNTGMSEISSWLIDNPTDDTGVDTLLNSIAEKASALLNTETQSGDIPEIDFF</sequence>
<comment type="caution">
    <text evidence="1">The sequence shown here is derived from an EMBL/GenBank/DDBJ whole genome shotgun (WGS) entry which is preliminary data.</text>
</comment>
<dbReference type="Proteomes" id="UP001491613">
    <property type="component" value="Unassembled WGS sequence"/>
</dbReference>
<gene>
    <name evidence="1" type="ORF">V1482_10205</name>
</gene>
<proteinExistence type="predicted"/>
<organism evidence="1 2">
    <name type="scientific">Aeromonas enteropelogenes</name>
    <name type="common">Aeromonas trota</name>
    <dbReference type="NCBI Taxonomy" id="29489"/>
    <lineage>
        <taxon>Bacteria</taxon>
        <taxon>Pseudomonadati</taxon>
        <taxon>Pseudomonadota</taxon>
        <taxon>Gammaproteobacteria</taxon>
        <taxon>Aeromonadales</taxon>
        <taxon>Aeromonadaceae</taxon>
        <taxon>Aeromonas</taxon>
    </lineage>
</organism>